<evidence type="ECO:0000256" key="6">
    <source>
        <dbReference type="PROSITE-ProRule" id="PRU00104"/>
    </source>
</evidence>
<keyword evidence="5 6" id="KW-0833">Ubl conjugation pathway</keyword>
<dbReference type="PROSITE" id="PS50237">
    <property type="entry name" value="HECT"/>
    <property type="match status" value="1"/>
</dbReference>
<dbReference type="GO" id="GO:0043161">
    <property type="term" value="P:proteasome-mediated ubiquitin-dependent protein catabolic process"/>
    <property type="evidence" value="ECO:0007669"/>
    <property type="project" value="TreeGrafter"/>
</dbReference>
<dbReference type="GO" id="GO:0000209">
    <property type="term" value="P:protein polyubiquitination"/>
    <property type="evidence" value="ECO:0007669"/>
    <property type="project" value="TreeGrafter"/>
</dbReference>
<evidence type="ECO:0000313" key="9">
    <source>
        <dbReference type="EMBL" id="DAZ97322.1"/>
    </source>
</evidence>
<dbReference type="Pfam" id="PF00632">
    <property type="entry name" value="HECT"/>
    <property type="match status" value="1"/>
</dbReference>
<feature type="region of interest" description="Disordered" evidence="7">
    <location>
        <begin position="985"/>
        <end position="1011"/>
    </location>
</feature>
<dbReference type="GO" id="GO:0061630">
    <property type="term" value="F:ubiquitin protein ligase activity"/>
    <property type="evidence" value="ECO:0007669"/>
    <property type="project" value="UniProtKB-EC"/>
</dbReference>
<feature type="compositionally biased region" description="Polar residues" evidence="7">
    <location>
        <begin position="852"/>
        <end position="864"/>
    </location>
</feature>
<dbReference type="Gene3D" id="3.30.2160.10">
    <property type="entry name" value="Hect, E3 ligase catalytic domain"/>
    <property type="match status" value="1"/>
</dbReference>
<dbReference type="InterPro" id="IPR016024">
    <property type="entry name" value="ARM-type_fold"/>
</dbReference>
<proteinExistence type="inferred from homology"/>
<feature type="compositionally biased region" description="Low complexity" evidence="7">
    <location>
        <begin position="985"/>
        <end position="997"/>
    </location>
</feature>
<name>A0AAV2YRP5_9STRA</name>
<feature type="domain" description="HECT" evidence="8">
    <location>
        <begin position="1389"/>
        <end position="1699"/>
    </location>
</feature>
<sequence>MSLLGQLQAAGDSPMGFFPFAQMMEGAGGSRRFQQMLQSIGTDSPSQTQLAGLSELCETLSMSTEESLVVSGFSVDKFVAAVVALIRFPSTMEVLILSTRALSSLLDLFPRIATPKAMSENVVPSLCAKLMEIEYMDVAELAFQIFERIICRSTDAATTATGGPVNSSLSSIASQAADYRRLVIKENGFVVLLQFVDFFPVEIQRVAARVVSRLCTNFPVDLLPELEQGMPFISNLLNSYDAEILQSGCESFRRLGESKAFSGNAMLAATVSSDSVCQRFLELLSSFAGTADGESDSTKSSLMQSSSNTSVIRFMSCVLSSSQSGSSATVDKLRFVQLPPIVASILDSEDVLNDMVLLRVTLKLVIAILPIADEIQASEYLSNGLHDVSATEFPLAEFAHQILPSIVRVYDATSRNDLRYDCLGVIYRCCTIIYTKNHPLSAKELVEVSRLASFLARVLRPNSLSCGPSEKDLLQVHLALEIVQRSVDQCAPAVKVCKQLFERHGVASAVRFYAKTPEGSAIAEKDAFEIVVGSKRLVDNCFGEESGGNSLIARLRAIVEKLRSSCGLVQLENSFRKLLELAPTSSTCDEDWFTAHEIACSGLVVALMGILTTAEGKKAFASVFFSPVRDEAAQVYIEMLIQKIQDAISAEKDAFLLDSVSSDGKQGQQLASGGVASDLDQLTQHIKVRVLIEKDNLVEAKNSKKDKLAAVDIAAYNKNRKHIQDTIVLVEPLARVETIEEFISEKLFGAKSAGSLLDELSNDDGEDHDDVEDDLTLDGGKERKVHAYYKGNLLPTDMSILEVLVKYGNPEEDPTKKEVRESPSLLGKLWSNSVHDITFRVVDPSKSKASKRPSTQDAMSSECTRSSKEDDTMAKGIWWDNVWELLALLRIIHEMRSELNEQHSSSMVNTFVCQQVNRALQQPVRVVTNSLPQWCSRVVNDFPFMLDYETRYHFIYATTCGSSRAIQYLCKSVWKKALDEEASSNSSRNNLTLTPPTSRRRLRDRGGNASGTAALTNISRMVKLPRLKVRVTRSRLLQSAMKLLNMYGGKKAVIEIEFLGEVGTGLGPTTEFFTLICQEIQARKLRMWRDEGYSADEGEKCAMIAKDGSVDKKETSRPSEQPSLPVRGYHRVAVYFCTRCTRIRVPHCTVHKQLLTKERKLADTKSDEGADTKPSSTTVRPAPMCSVCLDTHDWHSAAATCDCPCSGNGDGNHETGLELKWWILSAEEIDYLTRVFPKESKSVKHPVLQCAHCDTVNFPGTDAGIVTLDGERMISRTGRRMFERDYRAVMKHVSPLCEGTPLKQINSVLTREDVDILSQFVIQSPEVLESEIDALGYLSDNGFSDPKGLEPVDAPFGLFPRAYSPAVIAEIRAKREAVVSSHKGDMVAGTDVLSYFNFLGRFVAQAFLDERLLNLPLSRPFLRMLRKEKLVGENVPVEQTLAYLKEMDPSISSSLGYLYGLAVKAKSLTEDSAVYQELKAEVEGMCLSFTLVGDHECVIAFDGANTPVTIDCLESYVEANLSFLFDKGIAAQVEAFHDGFEKICNEHDILKSFSILELEHMLMDKAQETLWDREGRELREHMVCDHGFTPESKAIYDLIAILCAMSLDEQRLFVRFVTGSNRLPLGGLARLEPKLTVVRKLAASGADEDTNASKHMDDMLPSASTCTNYLKLPDYSSRELMKEKLLYCIHEGQHSFHLS</sequence>
<dbReference type="Gene3D" id="3.30.2410.10">
    <property type="entry name" value="Hect, E3 ligase catalytic domain"/>
    <property type="match status" value="1"/>
</dbReference>
<protein>
    <recommendedName>
        <fullName evidence="3">HECT-type E3 ubiquitin transferase</fullName>
        <ecNumber evidence="3">2.3.2.26</ecNumber>
    </recommendedName>
</protein>
<keyword evidence="4" id="KW-0808">Transferase</keyword>
<dbReference type="InterPro" id="IPR011989">
    <property type="entry name" value="ARM-like"/>
</dbReference>
<dbReference type="SUPFAM" id="SSF48371">
    <property type="entry name" value="ARM repeat"/>
    <property type="match status" value="1"/>
</dbReference>
<dbReference type="EMBL" id="DAKRPA010000139">
    <property type="protein sequence ID" value="DAZ97322.1"/>
    <property type="molecule type" value="Genomic_DNA"/>
</dbReference>
<dbReference type="InterPro" id="IPR000569">
    <property type="entry name" value="HECT_dom"/>
</dbReference>
<gene>
    <name evidence="9" type="ORF">N0F65_003686</name>
</gene>
<dbReference type="Gene3D" id="1.25.10.10">
    <property type="entry name" value="Leucine-rich Repeat Variant"/>
    <property type="match status" value="1"/>
</dbReference>
<dbReference type="PANTHER" id="PTHR45670">
    <property type="entry name" value="E3 UBIQUITIN-PROTEIN LIGASE TRIP12"/>
    <property type="match status" value="1"/>
</dbReference>
<comment type="catalytic activity">
    <reaction evidence="1">
        <text>S-ubiquitinyl-[E2 ubiquitin-conjugating enzyme]-L-cysteine + [acceptor protein]-L-lysine = [E2 ubiquitin-conjugating enzyme]-L-cysteine + N(6)-ubiquitinyl-[acceptor protein]-L-lysine.</text>
        <dbReference type="EC" id="2.3.2.26"/>
    </reaction>
</comment>
<evidence type="ECO:0000259" key="8">
    <source>
        <dbReference type="PROSITE" id="PS50237"/>
    </source>
</evidence>
<accession>A0AAV2YRP5</accession>
<dbReference type="InterPro" id="IPR057948">
    <property type="entry name" value="TPR_TRIP12_N"/>
</dbReference>
<comment type="similarity">
    <text evidence="2">Belongs to the UPL family. K-HECT subfamily.</text>
</comment>
<organism evidence="9 10">
    <name type="scientific">Lagenidium giganteum</name>
    <dbReference type="NCBI Taxonomy" id="4803"/>
    <lineage>
        <taxon>Eukaryota</taxon>
        <taxon>Sar</taxon>
        <taxon>Stramenopiles</taxon>
        <taxon>Oomycota</taxon>
        <taxon>Peronosporomycetes</taxon>
        <taxon>Pythiales</taxon>
        <taxon>Pythiaceae</taxon>
    </lineage>
</organism>
<feature type="region of interest" description="Disordered" evidence="7">
    <location>
        <begin position="845"/>
        <end position="868"/>
    </location>
</feature>
<evidence type="ECO:0000256" key="4">
    <source>
        <dbReference type="ARBA" id="ARBA00022679"/>
    </source>
</evidence>
<evidence type="ECO:0000256" key="1">
    <source>
        <dbReference type="ARBA" id="ARBA00000885"/>
    </source>
</evidence>
<dbReference type="Proteomes" id="UP001146120">
    <property type="component" value="Unassembled WGS sequence"/>
</dbReference>
<keyword evidence="10" id="KW-1185">Reference proteome</keyword>
<dbReference type="PANTHER" id="PTHR45670:SF1">
    <property type="entry name" value="E3 UBIQUITIN-PROTEIN LIGASE HECTD1"/>
    <property type="match status" value="1"/>
</dbReference>
<evidence type="ECO:0000313" key="10">
    <source>
        <dbReference type="Proteomes" id="UP001146120"/>
    </source>
</evidence>
<evidence type="ECO:0000256" key="3">
    <source>
        <dbReference type="ARBA" id="ARBA00012485"/>
    </source>
</evidence>
<dbReference type="Gene3D" id="3.90.1750.10">
    <property type="entry name" value="Hect, E3 ligase catalytic domains"/>
    <property type="match status" value="2"/>
</dbReference>
<dbReference type="InterPro" id="IPR035983">
    <property type="entry name" value="Hect_E3_ubiquitin_ligase"/>
</dbReference>
<dbReference type="InterPro" id="IPR045322">
    <property type="entry name" value="HECTD1/TRIP12-like"/>
</dbReference>
<reference evidence="9" key="2">
    <citation type="journal article" date="2023" name="Microbiol Resour">
        <title>Decontamination and Annotation of the Draft Genome Sequence of the Oomycete Lagenidium giganteum ARSEF 373.</title>
        <authorList>
            <person name="Morgan W.R."/>
            <person name="Tartar A."/>
        </authorList>
    </citation>
    <scope>NUCLEOTIDE SEQUENCE</scope>
    <source>
        <strain evidence="9">ARSEF 373</strain>
    </source>
</reference>
<comment type="caution">
    <text evidence="9">The sequence shown here is derived from an EMBL/GenBank/DDBJ whole genome shotgun (WGS) entry which is preliminary data.</text>
</comment>
<feature type="active site" description="Glycyl thioester intermediate" evidence="6">
    <location>
        <position position="1666"/>
    </location>
</feature>
<reference evidence="9" key="1">
    <citation type="submission" date="2022-11" db="EMBL/GenBank/DDBJ databases">
        <authorList>
            <person name="Morgan W.R."/>
            <person name="Tartar A."/>
        </authorList>
    </citation>
    <scope>NUCLEOTIDE SEQUENCE</scope>
    <source>
        <strain evidence="9">ARSEF 373</strain>
    </source>
</reference>
<evidence type="ECO:0000256" key="2">
    <source>
        <dbReference type="ARBA" id="ARBA00006331"/>
    </source>
</evidence>
<dbReference type="SMART" id="SM00119">
    <property type="entry name" value="HECTc"/>
    <property type="match status" value="1"/>
</dbReference>
<dbReference type="Pfam" id="PF25579">
    <property type="entry name" value="TPR_TRIP12_N"/>
    <property type="match status" value="1"/>
</dbReference>
<dbReference type="SUPFAM" id="SSF56204">
    <property type="entry name" value="Hect, E3 ligase catalytic domain"/>
    <property type="match status" value="2"/>
</dbReference>
<evidence type="ECO:0000256" key="5">
    <source>
        <dbReference type="ARBA" id="ARBA00022786"/>
    </source>
</evidence>
<dbReference type="EC" id="2.3.2.26" evidence="3"/>
<evidence type="ECO:0000256" key="7">
    <source>
        <dbReference type="SAM" id="MobiDB-lite"/>
    </source>
</evidence>